<evidence type="ECO:0000256" key="7">
    <source>
        <dbReference type="ARBA" id="ARBA00022989"/>
    </source>
</evidence>
<dbReference type="Gene3D" id="1.20.1640.10">
    <property type="entry name" value="Multidrug efflux transporter AcrB transmembrane domain"/>
    <property type="match status" value="2"/>
</dbReference>
<dbReference type="Proteomes" id="UP001595648">
    <property type="component" value="Unassembled WGS sequence"/>
</dbReference>
<protein>
    <recommendedName>
        <fullName evidence="9">Efflux pump membrane transporter</fullName>
    </recommendedName>
</protein>
<organism evidence="11 12">
    <name type="scientific">Mesorhizobium cantuariense</name>
    <dbReference type="NCBI Taxonomy" id="1300275"/>
    <lineage>
        <taxon>Bacteria</taxon>
        <taxon>Pseudomonadati</taxon>
        <taxon>Pseudomonadota</taxon>
        <taxon>Alphaproteobacteria</taxon>
        <taxon>Hyphomicrobiales</taxon>
        <taxon>Phyllobacteriaceae</taxon>
        <taxon>Mesorhizobium</taxon>
    </lineage>
</organism>
<proteinExistence type="inferred from homology"/>
<evidence type="ECO:0000256" key="1">
    <source>
        <dbReference type="ARBA" id="ARBA00004429"/>
    </source>
</evidence>
<dbReference type="NCBIfam" id="TIGR00915">
    <property type="entry name" value="2A0602"/>
    <property type="match status" value="1"/>
</dbReference>
<evidence type="ECO:0000313" key="12">
    <source>
        <dbReference type="Proteomes" id="UP001595648"/>
    </source>
</evidence>
<evidence type="ECO:0000313" key="11">
    <source>
        <dbReference type="EMBL" id="MFC3324406.1"/>
    </source>
</evidence>
<sequence>MSVFFINRPIFAWVIAIVIMLGGLLALTSLPISQYPQIAPTTVNISATYPGADAQTVENSVTKVIEQGMTGIDNLDYMTATSTSTGSASITLTFTTSADPDTAQVQTQNKLQLVQSQLPQVVQSNGITVSKSSTGFLMVIGFVSTDGKMNSTDLADYVDATVNDTLKRVEGVGSTQLFGSSYAMRIWLDPDKLAKYALMPSDVATAIEAQNTQVSAGQLGGLPARKGQQLNATVTAKSRLQTAEQFRNIILKSQTDGSLVRLNDVASVELGAESYTTQANYNGKPAAGVAVNLATGANAINTAEAVRSTIARLSSTFPQGVEVVYPYDTSPFVRLSIEEVVKTLAEAIVLVFLVMFIFLQNLRATIIPTIAVPVVLLGTFGVLSLFGYSVNTLTMFAMVLAIGLLVDDAIVVVENVERVMQEEGLSPKEATRKSMHEITGALIGIATVLSAVFVPMAFFGGSTGIIYRQFSVTIVSAMVLSVLVALVLTPALCATILRPPKDHATQTGPFGWFNRVFDRGTLAYRDGSHGIINRSWRFLVVFLAIVVAVGWMFARLPSSFLPEEDQGILITSVQLPVGATQDRTERVLAQVTDHYLSQENDAVDGVFTASGFGFGGAGQNVGIAFVRLKDFDLRKSPAMAAQAIAGRAMGAFSKIRDAQVFALAPPAIQGFGNTNGFDFYLQDVNGAGHDALIQTRNQLLALAGQSKVLANTRPNGQEDQPQFSVDIDQEKASALGVSLADINNTLSTAWGSDYVNDFIDRGRVKPVYLQSDPNFRMQPEDLEKWQVRNASGAMVPFSAFASSHWTFGSPRLERYNGSAAVEIQGAAATGVSSGAAMDEIDKLVAQLPAGYSHEWTGLSHQEKLSGNQALSLYAISALVVFLCLAALYESWSIPFAVMLSVPIGIFGALLAASLFGQSNDVYFKVGLLTTIGLAAKNAILIVEFAIERQTAGMGLVEATLEAARQRLRPILMTSLAFILGVLPLAIASGAGSGAQNSVGIGVMGGMIAATVIGVFLVPLLFVTVRRIFKGKAVKQDTGPDTGQGTGETPATANQQ</sequence>
<feature type="region of interest" description="Disordered" evidence="10">
    <location>
        <begin position="1034"/>
        <end position="1055"/>
    </location>
</feature>
<dbReference type="Gene3D" id="3.30.70.1440">
    <property type="entry name" value="Multidrug efflux transporter AcrB pore domain"/>
    <property type="match status" value="1"/>
</dbReference>
<dbReference type="EMBL" id="JBHRVD010000001">
    <property type="protein sequence ID" value="MFC3324406.1"/>
    <property type="molecule type" value="Genomic_DNA"/>
</dbReference>
<comment type="caution">
    <text evidence="9">Lacks conserved residue(s) required for the propagation of feature annotation.</text>
</comment>
<dbReference type="PANTHER" id="PTHR32063:SF13">
    <property type="entry name" value="MULTIDRUG EFFLUX PUMP SUBUNIT ACRB-RELATED"/>
    <property type="match status" value="1"/>
</dbReference>
<dbReference type="PANTHER" id="PTHR32063">
    <property type="match status" value="1"/>
</dbReference>
<comment type="similarity">
    <text evidence="2 9">Belongs to the resistance-nodulation-cell division (RND) (TC 2.A.6) family.</text>
</comment>
<feature type="transmembrane region" description="Helical" evidence="9">
    <location>
        <begin position="438"/>
        <end position="458"/>
    </location>
</feature>
<evidence type="ECO:0000256" key="3">
    <source>
        <dbReference type="ARBA" id="ARBA00022448"/>
    </source>
</evidence>
<reference evidence="12" key="1">
    <citation type="journal article" date="2019" name="Int. J. Syst. Evol. Microbiol.">
        <title>The Global Catalogue of Microorganisms (GCM) 10K type strain sequencing project: providing services to taxonomists for standard genome sequencing and annotation.</title>
        <authorList>
            <consortium name="The Broad Institute Genomics Platform"/>
            <consortium name="The Broad Institute Genome Sequencing Center for Infectious Disease"/>
            <person name="Wu L."/>
            <person name="Ma J."/>
        </authorList>
    </citation>
    <scope>NUCLEOTIDE SEQUENCE [LARGE SCALE GENOMIC DNA]</scope>
    <source>
        <strain evidence="12">ICMP 19515</strain>
    </source>
</reference>
<dbReference type="InterPro" id="IPR001036">
    <property type="entry name" value="Acrflvin-R"/>
</dbReference>
<evidence type="ECO:0000256" key="2">
    <source>
        <dbReference type="ARBA" id="ARBA00010942"/>
    </source>
</evidence>
<keyword evidence="3 9" id="KW-0813">Transport</keyword>
<dbReference type="SUPFAM" id="SSF82693">
    <property type="entry name" value="Multidrug efflux transporter AcrB pore domain, PN1, PN2, PC1 and PC2 subdomains"/>
    <property type="match status" value="4"/>
</dbReference>
<dbReference type="Pfam" id="PF00873">
    <property type="entry name" value="ACR_tran"/>
    <property type="match status" value="1"/>
</dbReference>
<gene>
    <name evidence="11" type="ORF">ACFOJ9_21960</name>
</gene>
<dbReference type="PRINTS" id="PR00702">
    <property type="entry name" value="ACRIFLAVINRP"/>
</dbReference>
<dbReference type="Gene3D" id="3.30.2090.10">
    <property type="entry name" value="Multidrug efflux transporter AcrB TolC docking domain, DN and DC subdomains"/>
    <property type="match status" value="2"/>
</dbReference>
<feature type="transmembrane region" description="Helical" evidence="9">
    <location>
        <begin position="535"/>
        <end position="554"/>
    </location>
</feature>
<evidence type="ECO:0000256" key="10">
    <source>
        <dbReference type="SAM" id="MobiDB-lite"/>
    </source>
</evidence>
<keyword evidence="8 9" id="KW-0472">Membrane</keyword>
<name>A0ABV7MR73_9HYPH</name>
<feature type="transmembrane region" description="Helical" evidence="9">
    <location>
        <begin position="895"/>
        <end position="915"/>
    </location>
</feature>
<dbReference type="RefSeq" id="WP_378981239.1">
    <property type="nucleotide sequence ID" value="NZ_JBHRVD010000001.1"/>
</dbReference>
<dbReference type="InterPro" id="IPR027463">
    <property type="entry name" value="AcrB_DN_DC_subdom"/>
</dbReference>
<comment type="caution">
    <text evidence="11">The sequence shown here is derived from an EMBL/GenBank/DDBJ whole genome shotgun (WGS) entry which is preliminary data.</text>
</comment>
<feature type="transmembrane region" description="Helical" evidence="9">
    <location>
        <begin position="12"/>
        <end position="32"/>
    </location>
</feature>
<feature type="transmembrane region" description="Helical" evidence="9">
    <location>
        <begin position="967"/>
        <end position="986"/>
    </location>
</feature>
<evidence type="ECO:0000256" key="5">
    <source>
        <dbReference type="ARBA" id="ARBA00022519"/>
    </source>
</evidence>
<evidence type="ECO:0000256" key="8">
    <source>
        <dbReference type="ARBA" id="ARBA00023136"/>
    </source>
</evidence>
<dbReference type="Gene3D" id="3.30.70.1320">
    <property type="entry name" value="Multidrug efflux transporter AcrB pore domain like"/>
    <property type="match status" value="1"/>
</dbReference>
<feature type="transmembrane region" description="Helical" evidence="9">
    <location>
        <begin position="366"/>
        <end position="387"/>
    </location>
</feature>
<keyword evidence="5 9" id="KW-0997">Cell inner membrane</keyword>
<feature type="transmembrane region" description="Helical" evidence="9">
    <location>
        <begin position="870"/>
        <end position="888"/>
    </location>
</feature>
<accession>A0ABV7MR73</accession>
<dbReference type="Gene3D" id="3.30.70.1430">
    <property type="entry name" value="Multidrug efflux transporter AcrB pore domain"/>
    <property type="match status" value="2"/>
</dbReference>
<dbReference type="NCBIfam" id="NF000282">
    <property type="entry name" value="RND_permease_1"/>
    <property type="match status" value="1"/>
</dbReference>
<feature type="transmembrane region" description="Helical" evidence="9">
    <location>
        <begin position="998"/>
        <end position="1024"/>
    </location>
</feature>
<keyword evidence="12" id="KW-1185">Reference proteome</keyword>
<evidence type="ECO:0000256" key="6">
    <source>
        <dbReference type="ARBA" id="ARBA00022692"/>
    </source>
</evidence>
<keyword evidence="4" id="KW-1003">Cell membrane</keyword>
<dbReference type="SUPFAM" id="SSF82866">
    <property type="entry name" value="Multidrug efflux transporter AcrB transmembrane domain"/>
    <property type="match status" value="2"/>
</dbReference>
<feature type="compositionally biased region" description="Low complexity" evidence="10">
    <location>
        <begin position="1035"/>
        <end position="1049"/>
    </location>
</feature>
<keyword evidence="7 9" id="KW-1133">Transmembrane helix</keyword>
<dbReference type="InterPro" id="IPR004764">
    <property type="entry name" value="MdtF-like"/>
</dbReference>
<dbReference type="SUPFAM" id="SSF82714">
    <property type="entry name" value="Multidrug efflux transporter AcrB TolC docking domain, DN and DC subdomains"/>
    <property type="match status" value="2"/>
</dbReference>
<evidence type="ECO:0000256" key="4">
    <source>
        <dbReference type="ARBA" id="ARBA00022475"/>
    </source>
</evidence>
<evidence type="ECO:0000256" key="9">
    <source>
        <dbReference type="RuleBase" id="RU364070"/>
    </source>
</evidence>
<feature type="transmembrane region" description="Helical" evidence="9">
    <location>
        <begin position="470"/>
        <end position="497"/>
    </location>
</feature>
<feature type="transmembrane region" description="Helical" evidence="9">
    <location>
        <begin position="340"/>
        <end position="359"/>
    </location>
</feature>
<comment type="subcellular location">
    <subcellularLocation>
        <location evidence="1 9">Cell inner membrane</location>
        <topology evidence="1 9">Multi-pass membrane protein</topology>
    </subcellularLocation>
</comment>
<keyword evidence="6 9" id="KW-0812">Transmembrane</keyword>